<dbReference type="PANTHER" id="PTHR19306">
    <property type="entry name" value="STRUCTURAL MAINTENANCE OF CHROMOSOMES 5,6 SMC5, SMC6"/>
    <property type="match status" value="1"/>
</dbReference>
<keyword evidence="16" id="KW-1185">Reference proteome</keyword>
<dbReference type="GO" id="GO:0003697">
    <property type="term" value="F:single-stranded DNA binding"/>
    <property type="evidence" value="ECO:0007669"/>
    <property type="project" value="TreeGrafter"/>
</dbReference>
<evidence type="ECO:0000256" key="2">
    <source>
        <dbReference type="ARBA" id="ARBA00004286"/>
    </source>
</evidence>
<dbReference type="GO" id="GO:0030915">
    <property type="term" value="C:Smc5-Smc6 complex"/>
    <property type="evidence" value="ECO:0007669"/>
    <property type="project" value="TreeGrafter"/>
</dbReference>
<dbReference type="GO" id="GO:0003684">
    <property type="term" value="F:damaged DNA binding"/>
    <property type="evidence" value="ECO:0007669"/>
    <property type="project" value="TreeGrafter"/>
</dbReference>
<feature type="compositionally biased region" description="Acidic residues" evidence="13">
    <location>
        <begin position="104"/>
        <end position="116"/>
    </location>
</feature>
<dbReference type="Pfam" id="PF13476">
    <property type="entry name" value="AAA_23"/>
    <property type="match status" value="1"/>
</dbReference>
<evidence type="ECO:0000256" key="13">
    <source>
        <dbReference type="SAM" id="MobiDB-lite"/>
    </source>
</evidence>
<dbReference type="GO" id="GO:0005634">
    <property type="term" value="C:nucleus"/>
    <property type="evidence" value="ECO:0007669"/>
    <property type="project" value="UniProtKB-SubCell"/>
</dbReference>
<dbReference type="Gene3D" id="1.20.5.340">
    <property type="match status" value="1"/>
</dbReference>
<evidence type="ECO:0000256" key="9">
    <source>
        <dbReference type="ARBA" id="ARBA00023172"/>
    </source>
</evidence>
<protein>
    <submittedName>
        <fullName evidence="15">Structural maintenance of chromosomes protein 6</fullName>
    </submittedName>
</protein>
<evidence type="ECO:0000313" key="16">
    <source>
        <dbReference type="Proteomes" id="UP000247409"/>
    </source>
</evidence>
<proteinExistence type="inferred from homology"/>
<feature type="region of interest" description="Disordered" evidence="13">
    <location>
        <begin position="961"/>
        <end position="994"/>
    </location>
</feature>
<dbReference type="InterPro" id="IPR038729">
    <property type="entry name" value="Rad50/SbcC_AAA"/>
</dbReference>
<name>A0A2V3J4Q2_9FLOR</name>
<keyword evidence="4" id="KW-0158">Chromosome</keyword>
<feature type="coiled-coil region" evidence="12">
    <location>
        <begin position="447"/>
        <end position="565"/>
    </location>
</feature>
<dbReference type="OrthoDB" id="10072614at2759"/>
<keyword evidence="10" id="KW-0234">DNA repair</keyword>
<evidence type="ECO:0000313" key="15">
    <source>
        <dbReference type="EMBL" id="PXF48350.1"/>
    </source>
</evidence>
<evidence type="ECO:0000256" key="4">
    <source>
        <dbReference type="ARBA" id="ARBA00022454"/>
    </source>
</evidence>
<dbReference type="SUPFAM" id="SSF52540">
    <property type="entry name" value="P-loop containing nucleoside triphosphate hydrolases"/>
    <property type="match status" value="1"/>
</dbReference>
<keyword evidence="5" id="KW-0547">Nucleotide-binding</keyword>
<evidence type="ECO:0000256" key="5">
    <source>
        <dbReference type="ARBA" id="ARBA00022741"/>
    </source>
</evidence>
<dbReference type="Gene3D" id="3.40.50.300">
    <property type="entry name" value="P-loop containing nucleotide triphosphate hydrolases"/>
    <property type="match status" value="1"/>
</dbReference>
<feature type="region of interest" description="Disordered" evidence="13">
    <location>
        <begin position="1"/>
        <end position="128"/>
    </location>
</feature>
<dbReference type="EMBL" id="NBIV01000014">
    <property type="protein sequence ID" value="PXF48350.1"/>
    <property type="molecule type" value="Genomic_DNA"/>
</dbReference>
<comment type="similarity">
    <text evidence="3">Belongs to the SMC family. SMC6 subfamily.</text>
</comment>
<feature type="domain" description="Rad50/SbcC-type AAA" evidence="14">
    <location>
        <begin position="141"/>
        <end position="480"/>
    </location>
</feature>
<evidence type="ECO:0000256" key="1">
    <source>
        <dbReference type="ARBA" id="ARBA00004123"/>
    </source>
</evidence>
<evidence type="ECO:0000256" key="12">
    <source>
        <dbReference type="SAM" id="Coils"/>
    </source>
</evidence>
<evidence type="ECO:0000256" key="3">
    <source>
        <dbReference type="ARBA" id="ARBA00006793"/>
    </source>
</evidence>
<evidence type="ECO:0000259" key="14">
    <source>
        <dbReference type="Pfam" id="PF13476"/>
    </source>
</evidence>
<reference evidence="15 16" key="1">
    <citation type="journal article" date="2018" name="Mol. Biol. Evol.">
        <title>Analysis of the draft genome of the red seaweed Gracilariopsis chorda provides insights into genome size evolution in Rhodophyta.</title>
        <authorList>
            <person name="Lee J."/>
            <person name="Yang E.C."/>
            <person name="Graf L."/>
            <person name="Yang J.H."/>
            <person name="Qiu H."/>
            <person name="Zel Zion U."/>
            <person name="Chan C.X."/>
            <person name="Stephens T.G."/>
            <person name="Weber A.P.M."/>
            <person name="Boo G.H."/>
            <person name="Boo S.M."/>
            <person name="Kim K.M."/>
            <person name="Shin Y."/>
            <person name="Jung M."/>
            <person name="Lee S.J."/>
            <person name="Yim H.S."/>
            <person name="Lee J.H."/>
            <person name="Bhattacharya D."/>
            <person name="Yoon H.S."/>
        </authorList>
    </citation>
    <scope>NUCLEOTIDE SEQUENCE [LARGE SCALE GENOMIC DNA]</scope>
    <source>
        <strain evidence="15 16">SKKU-2015</strain>
        <tissue evidence="15">Whole body</tissue>
    </source>
</reference>
<comment type="caution">
    <text evidence="15">The sequence shown here is derived from an EMBL/GenBank/DDBJ whole genome shotgun (WGS) entry which is preliminary data.</text>
</comment>
<dbReference type="Proteomes" id="UP000247409">
    <property type="component" value="Unassembled WGS sequence"/>
</dbReference>
<sequence>MPKRSTTRSSQRQVKRQRRLVEEDEAYEENHEADNYDSQPVLYEEDEIQPAPSPARRRARRAPQPVTTNDPSEYEEDVISPLPIEKKPSKMDVEPSEPHSFRQDEEEYEEGDEESFEPNSEGQPRLRKSSGFATCGILDSIEMYRFMCHSRFKISFGPNVNIINGENGSGKSAIVAALQVGLQGSARDTERGSKIQDLIQHNKNDAIVHINILNYRNEDLSQDMSYKHDVYGDMITIERRLRRHGNHSWGVKGRRTRNITLPEGVTPSREVQNIVDHFGFMVKNPVSILTQTKSKTFLAGQKPTQHFQFYREATLLGPLEEELKMTIKVTEDIRDILRRTEEGMPESDRKLAKLEANYRDSEAMKNIDRTIRNAEILSAWVIVQETDKKRLEYEQKTHDDIAPRAEKLSFEVDRTGKKLESFSSQRDDLHQKVDAASGRVQQFNKTYQDTRRQIIKVETDIKSHKRRLTEIESDVNDADKRIIETNARMEQARKDHFAGQEQKSRLIQELQSLDMREKELNETIQSSQAKDSALLEDKYYKEQNLQNAKTEYDRWRTELDDKRRTHLRDTARATNRTGLARFGEEVVEIARRIKQRGREFSHMPVGPIAHYVKLLDHSWAGAIEVALGRHLLLTYIVHDTKDAILLKSIFPRRFKPNVLISNLRRGRYDIGHGDMPALQQYDRYRTILETMEVRNDAVFNALVDMAKVEKNVLSSEDDVKRLAWKRVPNVHMVWNKHGDRAYIRNGSNTFRHAPQNVCARYLSKDMGPYLAALEEQVKQADQEKRKCEENLAARSRELNDLLKEVTRVQTDIHNSKTELTELHRKKNTIEDQLNYAENAFDPEPFEREIADLENLKKSHDIRRNNERNEVQHCEETKTTLQDDLRRIKAESETFRNEAASLTESLEQINQEVARVKSRHRNLKVESAQAAERLAQAHNELNIQRKKVVDYTEVARSLGPCPEDVDWSKWSSEKAQRRVKNTPRATANGAEAKRG</sequence>
<evidence type="ECO:0000256" key="6">
    <source>
        <dbReference type="ARBA" id="ARBA00022763"/>
    </source>
</evidence>
<dbReference type="InterPro" id="IPR027417">
    <property type="entry name" value="P-loop_NTPase"/>
</dbReference>
<dbReference type="AlphaFoldDB" id="A0A2V3J4Q2"/>
<dbReference type="GO" id="GO:0000724">
    <property type="term" value="P:double-strand break repair via homologous recombination"/>
    <property type="evidence" value="ECO:0007669"/>
    <property type="project" value="TreeGrafter"/>
</dbReference>
<dbReference type="GO" id="GO:0005524">
    <property type="term" value="F:ATP binding"/>
    <property type="evidence" value="ECO:0007669"/>
    <property type="project" value="UniProtKB-KW"/>
</dbReference>
<feature type="coiled-coil region" evidence="12">
    <location>
        <begin position="770"/>
        <end position="946"/>
    </location>
</feature>
<keyword evidence="9" id="KW-0233">DNA recombination</keyword>
<evidence type="ECO:0000256" key="11">
    <source>
        <dbReference type="ARBA" id="ARBA00023242"/>
    </source>
</evidence>
<accession>A0A2V3J4Q2</accession>
<dbReference type="GO" id="GO:0035861">
    <property type="term" value="C:site of double-strand break"/>
    <property type="evidence" value="ECO:0007669"/>
    <property type="project" value="TreeGrafter"/>
</dbReference>
<dbReference type="Gene3D" id="1.10.287.1490">
    <property type="match status" value="1"/>
</dbReference>
<evidence type="ECO:0000256" key="8">
    <source>
        <dbReference type="ARBA" id="ARBA00023054"/>
    </source>
</evidence>
<organism evidence="15 16">
    <name type="scientific">Gracilariopsis chorda</name>
    <dbReference type="NCBI Taxonomy" id="448386"/>
    <lineage>
        <taxon>Eukaryota</taxon>
        <taxon>Rhodophyta</taxon>
        <taxon>Florideophyceae</taxon>
        <taxon>Rhodymeniophycidae</taxon>
        <taxon>Gracilariales</taxon>
        <taxon>Gracilariaceae</taxon>
        <taxon>Gracilariopsis</taxon>
    </lineage>
</organism>
<gene>
    <name evidence="15" type="ORF">BWQ96_01810</name>
</gene>
<keyword evidence="7" id="KW-0067">ATP-binding</keyword>
<comment type="subcellular location">
    <subcellularLocation>
        <location evidence="2">Chromosome</location>
    </subcellularLocation>
    <subcellularLocation>
        <location evidence="1">Nucleus</location>
    </subcellularLocation>
</comment>
<dbReference type="PANTHER" id="PTHR19306:SF6">
    <property type="entry name" value="STRUCTURAL MAINTENANCE OF CHROMOSOMES PROTEIN 6"/>
    <property type="match status" value="1"/>
</dbReference>
<evidence type="ECO:0000256" key="10">
    <source>
        <dbReference type="ARBA" id="ARBA00023204"/>
    </source>
</evidence>
<keyword evidence="11" id="KW-0539">Nucleus</keyword>
<feature type="compositionally biased region" description="Basic and acidic residues" evidence="13">
    <location>
        <begin position="84"/>
        <end position="103"/>
    </location>
</feature>
<dbReference type="STRING" id="448386.A0A2V3J4Q2"/>
<evidence type="ECO:0000256" key="7">
    <source>
        <dbReference type="ARBA" id="ARBA00022840"/>
    </source>
</evidence>
<keyword evidence="6" id="KW-0227">DNA damage</keyword>
<keyword evidence="8 12" id="KW-0175">Coiled coil</keyword>